<dbReference type="InterPro" id="IPR013783">
    <property type="entry name" value="Ig-like_fold"/>
</dbReference>
<keyword evidence="1 3" id="KW-0732">Signal</keyword>
<evidence type="ECO:0000259" key="5">
    <source>
        <dbReference type="Pfam" id="PF09118"/>
    </source>
</evidence>
<dbReference type="PANTHER" id="PTHR32208:SF57">
    <property type="entry name" value="F14L17.20 PROTEIN"/>
    <property type="match status" value="1"/>
</dbReference>
<accession>A0AAF1BE67</accession>
<name>A0AAF1BE67_DAUCS</name>
<dbReference type="InterPro" id="IPR015202">
    <property type="entry name" value="GO-like_E_set"/>
</dbReference>
<feature type="region of interest" description="Disordered" evidence="2">
    <location>
        <begin position="26"/>
        <end position="47"/>
    </location>
</feature>
<dbReference type="InterPro" id="IPR011043">
    <property type="entry name" value="Gal_Oxase/kelch_b-propeller"/>
</dbReference>
<dbReference type="Gene3D" id="2.130.10.80">
    <property type="entry name" value="Galactose oxidase/kelch, beta-propeller"/>
    <property type="match status" value="1"/>
</dbReference>
<evidence type="ECO:0000259" key="4">
    <source>
        <dbReference type="Pfam" id="PF07250"/>
    </source>
</evidence>
<gene>
    <name evidence="6" type="ORF">DCAR_0936029</name>
</gene>
<proteinExistence type="predicted"/>
<feature type="signal peptide" evidence="3">
    <location>
        <begin position="1"/>
        <end position="22"/>
    </location>
</feature>
<sequence length="571" mass="63645">MAFKNLSYLIILISLYLSLSLSKPHRNTHPPPTPSPPSPTYPNPQETSPALGQWALLQKSIGISAMHMQLLYNNKLIIFDRTDFGLSNLSLPSGKCRYNDEIIDIDCTAHSISYDVALNTYRPLMVQTDFWCSSAAVFPDGTLLQTGGYLAGAKKIRQFSPCDDEQCDWIELEQNLTVQRWYASNQILPDGRIIIVGGRRAFSYEFFPKNQENVTLNGDFYLKFLRETSDFQEENNLYPFLHVLPDGNLFIFANQRSVLLDYTNHRVLKEYPVIPLAKRSYPATGSSVLLPLKLKAGEAFPEAEVMICGGSYGGAYLKARVGEYVAASNSCGRLKVSDPDPKWVMEEMPMGRVMPDMLLVPTGDVVILNGAGRGTAGWERAEDPVLYPILFSNDVEDPKKRFTVLNPTIIARMYHSAATLLPDGRILVGGSNPHIQYNFSNVKYPTELSLEAFSPPYLAADLRHLQPSIISVEYPTDYGQQFSVMFSLGQDVKTGVINVVMIAPSFTTHSFAMNQRLLVLDSSDVQQLSDVAYKATVSAPSSRNVAPPGYYMLFVVNEGVPSHCVWIKMNV</sequence>
<feature type="chain" id="PRO_5042212212" description="Galactose oxidase-like Early set domain-containing protein" evidence="3">
    <location>
        <begin position="23"/>
        <end position="571"/>
    </location>
</feature>
<reference evidence="6" key="2">
    <citation type="submission" date="2022-03" db="EMBL/GenBank/DDBJ databases">
        <title>Draft title - Genomic analysis of global carrot germplasm unveils the trajectory of domestication and the origin of high carotenoid orange carrot.</title>
        <authorList>
            <person name="Iorizzo M."/>
            <person name="Ellison S."/>
            <person name="Senalik D."/>
            <person name="Macko-Podgorni A."/>
            <person name="Grzebelus D."/>
            <person name="Bostan H."/>
            <person name="Rolling W."/>
            <person name="Curaba J."/>
            <person name="Simon P."/>
        </authorList>
    </citation>
    <scope>NUCLEOTIDE SEQUENCE</scope>
    <source>
        <tissue evidence="6">Leaf</tissue>
    </source>
</reference>
<dbReference type="AlphaFoldDB" id="A0AAF1BE67"/>
<evidence type="ECO:0000256" key="1">
    <source>
        <dbReference type="ARBA" id="ARBA00022729"/>
    </source>
</evidence>
<dbReference type="PANTHER" id="PTHR32208">
    <property type="entry name" value="SECRETED PROTEIN-RELATED"/>
    <property type="match status" value="1"/>
</dbReference>
<feature type="domain" description="Glyoxal oxidase N-terminal" evidence="4">
    <location>
        <begin position="66"/>
        <end position="457"/>
    </location>
</feature>
<dbReference type="Proteomes" id="UP000077755">
    <property type="component" value="Chromosome 9"/>
</dbReference>
<feature type="domain" description="Galactose oxidase-like Early set" evidence="5">
    <location>
        <begin position="467"/>
        <end position="568"/>
    </location>
</feature>
<dbReference type="InterPro" id="IPR009880">
    <property type="entry name" value="Glyoxal_oxidase_N"/>
</dbReference>
<dbReference type="EMBL" id="CP093351">
    <property type="protein sequence ID" value="WOH16474.1"/>
    <property type="molecule type" value="Genomic_DNA"/>
</dbReference>
<organism evidence="6 7">
    <name type="scientific">Daucus carota subsp. sativus</name>
    <name type="common">Carrot</name>
    <dbReference type="NCBI Taxonomy" id="79200"/>
    <lineage>
        <taxon>Eukaryota</taxon>
        <taxon>Viridiplantae</taxon>
        <taxon>Streptophyta</taxon>
        <taxon>Embryophyta</taxon>
        <taxon>Tracheophyta</taxon>
        <taxon>Spermatophyta</taxon>
        <taxon>Magnoliopsida</taxon>
        <taxon>eudicotyledons</taxon>
        <taxon>Gunneridae</taxon>
        <taxon>Pentapetalae</taxon>
        <taxon>asterids</taxon>
        <taxon>campanulids</taxon>
        <taxon>Apiales</taxon>
        <taxon>Apiaceae</taxon>
        <taxon>Apioideae</taxon>
        <taxon>Scandiceae</taxon>
        <taxon>Daucinae</taxon>
        <taxon>Daucus</taxon>
        <taxon>Daucus sect. Daucus</taxon>
    </lineage>
</organism>
<keyword evidence="7" id="KW-1185">Reference proteome</keyword>
<evidence type="ECO:0000256" key="2">
    <source>
        <dbReference type="SAM" id="MobiDB-lite"/>
    </source>
</evidence>
<reference evidence="6" key="1">
    <citation type="journal article" date="2016" name="Nat. Genet.">
        <title>A high-quality carrot genome assembly provides new insights into carotenoid accumulation and asterid genome evolution.</title>
        <authorList>
            <person name="Iorizzo M."/>
            <person name="Ellison S."/>
            <person name="Senalik D."/>
            <person name="Zeng P."/>
            <person name="Satapoomin P."/>
            <person name="Huang J."/>
            <person name="Bowman M."/>
            <person name="Iovene M."/>
            <person name="Sanseverino W."/>
            <person name="Cavagnaro P."/>
            <person name="Yildiz M."/>
            <person name="Macko-Podgorni A."/>
            <person name="Moranska E."/>
            <person name="Grzebelus E."/>
            <person name="Grzebelus D."/>
            <person name="Ashrafi H."/>
            <person name="Zheng Z."/>
            <person name="Cheng S."/>
            <person name="Spooner D."/>
            <person name="Van Deynze A."/>
            <person name="Simon P."/>
        </authorList>
    </citation>
    <scope>NUCLEOTIDE SEQUENCE</scope>
    <source>
        <tissue evidence="6">Leaf</tissue>
    </source>
</reference>
<evidence type="ECO:0000313" key="6">
    <source>
        <dbReference type="EMBL" id="WOH16474.1"/>
    </source>
</evidence>
<evidence type="ECO:0000256" key="3">
    <source>
        <dbReference type="SAM" id="SignalP"/>
    </source>
</evidence>
<evidence type="ECO:0008006" key="8">
    <source>
        <dbReference type="Google" id="ProtNLM"/>
    </source>
</evidence>
<protein>
    <recommendedName>
        <fullName evidence="8">Galactose oxidase-like Early set domain-containing protein</fullName>
    </recommendedName>
</protein>
<dbReference type="Pfam" id="PF07250">
    <property type="entry name" value="Glyoxal_oxid_N"/>
    <property type="match status" value="1"/>
</dbReference>
<dbReference type="SUPFAM" id="SSF81296">
    <property type="entry name" value="E set domains"/>
    <property type="match status" value="1"/>
</dbReference>
<dbReference type="Pfam" id="PF09118">
    <property type="entry name" value="GO-like_E_set"/>
    <property type="match status" value="1"/>
</dbReference>
<feature type="compositionally biased region" description="Pro residues" evidence="2">
    <location>
        <begin position="29"/>
        <end position="42"/>
    </location>
</feature>
<dbReference type="SUPFAM" id="SSF50965">
    <property type="entry name" value="Galactose oxidase, central domain"/>
    <property type="match status" value="1"/>
</dbReference>
<dbReference type="Gene3D" id="2.60.40.10">
    <property type="entry name" value="Immunoglobulins"/>
    <property type="match status" value="1"/>
</dbReference>
<dbReference type="InterPro" id="IPR014756">
    <property type="entry name" value="Ig_E-set"/>
</dbReference>
<evidence type="ECO:0000313" key="7">
    <source>
        <dbReference type="Proteomes" id="UP000077755"/>
    </source>
</evidence>
<dbReference type="InterPro" id="IPR037293">
    <property type="entry name" value="Gal_Oxidase_central_sf"/>
</dbReference>
<dbReference type="KEGG" id="dcr:108201965"/>
<dbReference type="CDD" id="cd02851">
    <property type="entry name" value="E_set_GO_C"/>
    <property type="match status" value="1"/>
</dbReference>